<comment type="similarity">
    <text evidence="3">Belongs to the SDE2 family.</text>
</comment>
<feature type="compositionally biased region" description="Basic and acidic residues" evidence="9">
    <location>
        <begin position="248"/>
        <end position="265"/>
    </location>
</feature>
<dbReference type="GeneID" id="14919551"/>
<keyword evidence="4" id="KW-0963">Cytoplasm</keyword>
<evidence type="ECO:0000313" key="11">
    <source>
        <dbReference type="EMBL" id="ELR18766.1"/>
    </source>
</evidence>
<evidence type="ECO:0000256" key="1">
    <source>
        <dbReference type="ARBA" id="ARBA00004123"/>
    </source>
</evidence>
<feature type="region of interest" description="Disordered" evidence="9">
    <location>
        <begin position="174"/>
        <end position="288"/>
    </location>
</feature>
<dbReference type="GO" id="GO:0005737">
    <property type="term" value="C:cytoplasm"/>
    <property type="evidence" value="ECO:0007669"/>
    <property type="project" value="UniProtKB-SubCell"/>
</dbReference>
<keyword evidence="5" id="KW-0507">mRNA processing</keyword>
<name>L8H2X7_ACACF</name>
<keyword evidence="6" id="KW-0508">mRNA splicing</keyword>
<organism evidence="11 12">
    <name type="scientific">Acanthamoeba castellanii (strain ATCC 30010 / Neff)</name>
    <dbReference type="NCBI Taxonomy" id="1257118"/>
    <lineage>
        <taxon>Eukaryota</taxon>
        <taxon>Amoebozoa</taxon>
        <taxon>Discosea</taxon>
        <taxon>Longamoebia</taxon>
        <taxon>Centramoebida</taxon>
        <taxon>Acanthamoebidae</taxon>
        <taxon>Acanthamoeba</taxon>
    </lineage>
</organism>
<feature type="compositionally biased region" description="Basic and acidic residues" evidence="9">
    <location>
        <begin position="220"/>
        <end position="240"/>
    </location>
</feature>
<dbReference type="Pfam" id="PF22782">
    <property type="entry name" value="SDE2"/>
    <property type="match status" value="1"/>
</dbReference>
<evidence type="ECO:0000256" key="7">
    <source>
        <dbReference type="ARBA" id="ARBA00023242"/>
    </source>
</evidence>
<dbReference type="EMBL" id="KB007946">
    <property type="protein sequence ID" value="ELR18766.1"/>
    <property type="molecule type" value="Genomic_DNA"/>
</dbReference>
<dbReference type="PANTHER" id="PTHR12786:SF1">
    <property type="entry name" value="SPLICING REGULATOR SDE2"/>
    <property type="match status" value="1"/>
</dbReference>
<evidence type="ECO:0000256" key="2">
    <source>
        <dbReference type="ARBA" id="ARBA00004496"/>
    </source>
</evidence>
<proteinExistence type="inferred from homology"/>
<keyword evidence="12" id="KW-1185">Reference proteome</keyword>
<evidence type="ECO:0000259" key="10">
    <source>
        <dbReference type="PROSITE" id="PS50053"/>
    </source>
</evidence>
<keyword evidence="8" id="KW-0131">Cell cycle</keyword>
<evidence type="ECO:0000313" key="12">
    <source>
        <dbReference type="Proteomes" id="UP000011083"/>
    </source>
</evidence>
<dbReference type="Proteomes" id="UP000011083">
    <property type="component" value="Unassembled WGS sequence"/>
</dbReference>
<gene>
    <name evidence="11" type="ORF">ACA1_040820</name>
</gene>
<feature type="domain" description="Ubiquitin-like" evidence="10">
    <location>
        <begin position="1"/>
        <end position="80"/>
    </location>
</feature>
<comment type="subcellular location">
    <subcellularLocation>
        <location evidence="2">Cytoplasm</location>
    </subcellularLocation>
    <subcellularLocation>
        <location evidence="1">Nucleus</location>
    </subcellularLocation>
</comment>
<dbReference type="InterPro" id="IPR029071">
    <property type="entry name" value="Ubiquitin-like_domsf"/>
</dbReference>
<accession>L8H2X7</accession>
<dbReference type="GO" id="GO:0006397">
    <property type="term" value="P:mRNA processing"/>
    <property type="evidence" value="ECO:0007669"/>
    <property type="project" value="UniProtKB-KW"/>
</dbReference>
<dbReference type="GO" id="GO:0005634">
    <property type="term" value="C:nucleus"/>
    <property type="evidence" value="ECO:0007669"/>
    <property type="project" value="UniProtKB-SubCell"/>
</dbReference>
<dbReference type="InterPro" id="IPR053822">
    <property type="entry name" value="SDE2-like_dom"/>
</dbReference>
<dbReference type="AlphaFoldDB" id="L8H2X7"/>
<evidence type="ECO:0000256" key="4">
    <source>
        <dbReference type="ARBA" id="ARBA00022490"/>
    </source>
</evidence>
<dbReference type="PANTHER" id="PTHR12786">
    <property type="entry name" value="SPLICING FACTOR SF3A-RELATED"/>
    <property type="match status" value="1"/>
</dbReference>
<dbReference type="RefSeq" id="XP_004340818.1">
    <property type="nucleotide sequence ID" value="XM_004340770.1"/>
</dbReference>
<dbReference type="STRING" id="1257118.L8H2X7"/>
<feature type="compositionally biased region" description="Pro residues" evidence="9">
    <location>
        <begin position="279"/>
        <end position="288"/>
    </location>
</feature>
<dbReference type="InterPro" id="IPR051421">
    <property type="entry name" value="RNA_Proc_DNA_Dmg_Regulator"/>
</dbReference>
<evidence type="ECO:0000256" key="6">
    <source>
        <dbReference type="ARBA" id="ARBA00023187"/>
    </source>
</evidence>
<reference evidence="11 12" key="1">
    <citation type="journal article" date="2013" name="Genome Biol.">
        <title>Genome of Acanthamoeba castellanii highlights extensive lateral gene transfer and early evolution of tyrosine kinase signaling.</title>
        <authorList>
            <person name="Clarke M."/>
            <person name="Lohan A.J."/>
            <person name="Liu B."/>
            <person name="Lagkouvardos I."/>
            <person name="Roy S."/>
            <person name="Zafar N."/>
            <person name="Bertelli C."/>
            <person name="Schilde C."/>
            <person name="Kianianmomeni A."/>
            <person name="Burglin T.R."/>
            <person name="Frech C."/>
            <person name="Turcotte B."/>
            <person name="Kopec K.O."/>
            <person name="Synnott J.M."/>
            <person name="Choo C."/>
            <person name="Paponov I."/>
            <person name="Finkler A."/>
            <person name="Soon Heng Tan C."/>
            <person name="Hutchins A.P."/>
            <person name="Weinmeier T."/>
            <person name="Rattei T."/>
            <person name="Chu J.S."/>
            <person name="Gimenez G."/>
            <person name="Irimia M."/>
            <person name="Rigden D.J."/>
            <person name="Fitzpatrick D.A."/>
            <person name="Lorenzo-Morales J."/>
            <person name="Bateman A."/>
            <person name="Chiu C.H."/>
            <person name="Tang P."/>
            <person name="Hegemann P."/>
            <person name="Fromm H."/>
            <person name="Raoult D."/>
            <person name="Greub G."/>
            <person name="Miranda-Saavedra D."/>
            <person name="Chen N."/>
            <person name="Nash P."/>
            <person name="Ginger M.L."/>
            <person name="Horn M."/>
            <person name="Schaap P."/>
            <person name="Caler L."/>
            <person name="Loftus B."/>
        </authorList>
    </citation>
    <scope>NUCLEOTIDE SEQUENCE [LARGE SCALE GENOMIC DNA]</scope>
    <source>
        <strain evidence="11 12">Neff</strain>
    </source>
</reference>
<dbReference type="VEuPathDB" id="AmoebaDB:ACA1_040820"/>
<dbReference type="KEGG" id="acan:ACA1_040820"/>
<dbReference type="CDD" id="cd17039">
    <property type="entry name" value="Ubl_ubiquitin_like"/>
    <property type="match status" value="1"/>
</dbReference>
<dbReference type="GO" id="GO:0008380">
    <property type="term" value="P:RNA splicing"/>
    <property type="evidence" value="ECO:0007669"/>
    <property type="project" value="UniProtKB-KW"/>
</dbReference>
<protein>
    <recommendedName>
        <fullName evidence="10">Ubiquitin-like domain-containing protein</fullName>
    </recommendedName>
</protein>
<sequence>MQLLVSSIDGRLLSFSFPTTHVTLASVKQAFEDREGVPVSELRVSCNGRYLPDEFGFTEEQALGLPPLRVGLRVVGGKGGFGSLLRGGNTKVGQKKTTNFDACRDLNGRRLRHVNNEKRLAEWYAQEKERELARIGERHSRVAQKQAVTPFDEVAYNQTLESIEEEVASSLQVGLQEARAAREHRQANPPPPPSAPSWDFAYSDSEDEEEEGDSEEEEKEEKGKEKEEAEAKSGVKRERPEEEEEAENKDGEARHTPKKAKKDDSESTTTTACGKASALPPPPAWILG</sequence>
<dbReference type="OrthoDB" id="20750at2759"/>
<dbReference type="PROSITE" id="PS50053">
    <property type="entry name" value="UBIQUITIN_2"/>
    <property type="match status" value="1"/>
</dbReference>
<keyword evidence="7" id="KW-0539">Nucleus</keyword>
<feature type="compositionally biased region" description="Acidic residues" evidence="9">
    <location>
        <begin position="204"/>
        <end position="219"/>
    </location>
</feature>
<dbReference type="InterPro" id="IPR000626">
    <property type="entry name" value="Ubiquitin-like_dom"/>
</dbReference>
<evidence type="ECO:0000256" key="9">
    <source>
        <dbReference type="SAM" id="MobiDB-lite"/>
    </source>
</evidence>
<evidence type="ECO:0000256" key="3">
    <source>
        <dbReference type="ARBA" id="ARBA00008726"/>
    </source>
</evidence>
<evidence type="ECO:0000256" key="5">
    <source>
        <dbReference type="ARBA" id="ARBA00022664"/>
    </source>
</evidence>
<evidence type="ECO:0000256" key="8">
    <source>
        <dbReference type="ARBA" id="ARBA00023306"/>
    </source>
</evidence>
<dbReference type="SUPFAM" id="SSF54236">
    <property type="entry name" value="Ubiquitin-like"/>
    <property type="match status" value="1"/>
</dbReference>